<organism evidence="2 3">
    <name type="scientific">Agrococcus carbonis</name>
    <dbReference type="NCBI Taxonomy" id="684552"/>
    <lineage>
        <taxon>Bacteria</taxon>
        <taxon>Bacillati</taxon>
        <taxon>Actinomycetota</taxon>
        <taxon>Actinomycetes</taxon>
        <taxon>Micrococcales</taxon>
        <taxon>Microbacteriaceae</taxon>
        <taxon>Agrococcus</taxon>
    </lineage>
</organism>
<dbReference type="AlphaFoldDB" id="A0A1H1PXZ2"/>
<evidence type="ECO:0000256" key="1">
    <source>
        <dbReference type="SAM" id="MobiDB-lite"/>
    </source>
</evidence>
<gene>
    <name evidence="2" type="ORF">SAMN04489719_1679</name>
</gene>
<sequence length="216" mass="23223">MPELANGKYVSQSDAVRQWWPVAREVLLEAAREYGAFVTYDELSARIQASIGITTRQPAEEWIGYVLGKVAADAEQRREPRLTSLCVTAEHGIAEDYAGVEPGTDERTRERVAAEDRLACYRAFGAELPEDGGSATIPPRVLERLQSAPRARASSGSSRTRTATSRSTTPRASTPRASTARATPAPGGMREVTCPHCFFVVPAAATCRDCGGALPA</sequence>
<dbReference type="OrthoDB" id="5916883at2"/>
<dbReference type="EMBL" id="LT629734">
    <property type="protein sequence ID" value="SDS16082.1"/>
    <property type="molecule type" value="Genomic_DNA"/>
</dbReference>
<keyword evidence="3" id="KW-1185">Reference proteome</keyword>
<protein>
    <submittedName>
        <fullName evidence="2">Uncharacterized protein</fullName>
    </submittedName>
</protein>
<proteinExistence type="predicted"/>
<dbReference type="RefSeq" id="WP_092666597.1">
    <property type="nucleotide sequence ID" value="NZ_LT629734.1"/>
</dbReference>
<evidence type="ECO:0000313" key="2">
    <source>
        <dbReference type="EMBL" id="SDS16082.1"/>
    </source>
</evidence>
<evidence type="ECO:0000313" key="3">
    <source>
        <dbReference type="Proteomes" id="UP000199649"/>
    </source>
</evidence>
<reference evidence="3" key="1">
    <citation type="submission" date="2016-10" db="EMBL/GenBank/DDBJ databases">
        <authorList>
            <person name="Varghese N."/>
            <person name="Submissions S."/>
        </authorList>
    </citation>
    <scope>NUCLEOTIDE SEQUENCE [LARGE SCALE GENOMIC DNA]</scope>
    <source>
        <strain evidence="3">DSM 22965</strain>
    </source>
</reference>
<name>A0A1H1PXZ2_9MICO</name>
<dbReference type="Proteomes" id="UP000199649">
    <property type="component" value="Chromosome I"/>
</dbReference>
<accession>A0A1H1PXZ2</accession>
<feature type="region of interest" description="Disordered" evidence="1">
    <location>
        <begin position="147"/>
        <end position="187"/>
    </location>
</feature>